<dbReference type="Proteomes" id="UP000654075">
    <property type="component" value="Unassembled WGS sequence"/>
</dbReference>
<keyword evidence="4" id="KW-1185">Reference proteome</keyword>
<dbReference type="EMBL" id="CAJNNV010016970">
    <property type="protein sequence ID" value="CAE8604796.1"/>
    <property type="molecule type" value="Genomic_DNA"/>
</dbReference>
<feature type="non-terminal residue" evidence="2">
    <location>
        <position position="98"/>
    </location>
</feature>
<evidence type="ECO:0000313" key="4">
    <source>
        <dbReference type="Proteomes" id="UP000654075"/>
    </source>
</evidence>
<protein>
    <submittedName>
        <fullName evidence="2">Uncharacterized protein</fullName>
    </submittedName>
</protein>
<evidence type="ECO:0000256" key="1">
    <source>
        <dbReference type="SAM" id="MobiDB-lite"/>
    </source>
</evidence>
<reference evidence="2" key="1">
    <citation type="submission" date="2021-02" db="EMBL/GenBank/DDBJ databases">
        <authorList>
            <person name="Dougan E. K."/>
            <person name="Rhodes N."/>
            <person name="Thang M."/>
            <person name="Chan C."/>
        </authorList>
    </citation>
    <scope>NUCLEOTIDE SEQUENCE</scope>
</reference>
<name>A0A813EUG3_POLGL</name>
<gene>
    <name evidence="2" type="ORF">PGLA1383_LOCUS22942</name>
    <name evidence="3" type="ORF">PGLA1383_LOCUS55102</name>
</gene>
<proteinExistence type="predicted"/>
<evidence type="ECO:0000313" key="3">
    <source>
        <dbReference type="EMBL" id="CAE8640161.1"/>
    </source>
</evidence>
<evidence type="ECO:0000313" key="2">
    <source>
        <dbReference type="EMBL" id="CAE8604796.1"/>
    </source>
</evidence>
<feature type="region of interest" description="Disordered" evidence="1">
    <location>
        <begin position="78"/>
        <end position="98"/>
    </location>
</feature>
<sequence length="98" mass="10560">SAASRCTTSEPANAFWSELCKWTSHSPDRWGGSGRCCSVAPAQFPGRASRHGQWWSSQASFPGVQARLSCCWHGLRMGSRPCRPESERSGCDPGGADS</sequence>
<dbReference type="AlphaFoldDB" id="A0A813EUG3"/>
<comment type="caution">
    <text evidence="2">The sequence shown here is derived from an EMBL/GenBank/DDBJ whole genome shotgun (WGS) entry which is preliminary data.</text>
</comment>
<feature type="non-terminal residue" evidence="2">
    <location>
        <position position="1"/>
    </location>
</feature>
<dbReference type="EMBL" id="CAJNNV010032505">
    <property type="protein sequence ID" value="CAE8640161.1"/>
    <property type="molecule type" value="Genomic_DNA"/>
</dbReference>
<accession>A0A813EUG3</accession>
<organism evidence="2 4">
    <name type="scientific">Polarella glacialis</name>
    <name type="common">Dinoflagellate</name>
    <dbReference type="NCBI Taxonomy" id="89957"/>
    <lineage>
        <taxon>Eukaryota</taxon>
        <taxon>Sar</taxon>
        <taxon>Alveolata</taxon>
        <taxon>Dinophyceae</taxon>
        <taxon>Suessiales</taxon>
        <taxon>Suessiaceae</taxon>
        <taxon>Polarella</taxon>
    </lineage>
</organism>